<dbReference type="KEGG" id="sdyn:Mal52_06980"/>
<dbReference type="GO" id="GO:0043876">
    <property type="term" value="F:D-threonine aldolase activity"/>
    <property type="evidence" value="ECO:0007669"/>
    <property type="project" value="UniProtKB-EC"/>
</dbReference>
<organism evidence="4 5">
    <name type="scientific">Symmachiella dynata</name>
    <dbReference type="NCBI Taxonomy" id="2527995"/>
    <lineage>
        <taxon>Bacteria</taxon>
        <taxon>Pseudomonadati</taxon>
        <taxon>Planctomycetota</taxon>
        <taxon>Planctomycetia</taxon>
        <taxon>Planctomycetales</taxon>
        <taxon>Planctomycetaceae</taxon>
        <taxon>Symmachiella</taxon>
    </lineage>
</organism>
<dbReference type="CDD" id="cd06819">
    <property type="entry name" value="PLPDE_III_LS_D-TA"/>
    <property type="match status" value="1"/>
</dbReference>
<dbReference type="PANTHER" id="PTHR28004">
    <property type="entry name" value="ZGC:162816-RELATED"/>
    <property type="match status" value="1"/>
</dbReference>
<evidence type="ECO:0000313" key="4">
    <source>
        <dbReference type="EMBL" id="QDU42243.1"/>
    </source>
</evidence>
<dbReference type="SUPFAM" id="SSF51419">
    <property type="entry name" value="PLP-binding barrel"/>
    <property type="match status" value="1"/>
</dbReference>
<comment type="similarity">
    <text evidence="1">Belongs to the DSD1 family.</text>
</comment>
<dbReference type="InterPro" id="IPR026956">
    <property type="entry name" value="D-ser_dehydrat-like_dom"/>
</dbReference>
<dbReference type="GO" id="GO:0036088">
    <property type="term" value="P:D-serine catabolic process"/>
    <property type="evidence" value="ECO:0007669"/>
    <property type="project" value="TreeGrafter"/>
</dbReference>
<dbReference type="GO" id="GO:0008721">
    <property type="term" value="F:D-serine ammonia-lyase activity"/>
    <property type="evidence" value="ECO:0007669"/>
    <property type="project" value="TreeGrafter"/>
</dbReference>
<dbReference type="Pfam" id="PF14031">
    <property type="entry name" value="D-ser_dehydrat"/>
    <property type="match status" value="1"/>
</dbReference>
<evidence type="ECO:0000259" key="3">
    <source>
        <dbReference type="SMART" id="SM01119"/>
    </source>
</evidence>
<evidence type="ECO:0000313" key="5">
    <source>
        <dbReference type="Proteomes" id="UP000319383"/>
    </source>
</evidence>
<dbReference type="InterPro" id="IPR042208">
    <property type="entry name" value="D-ser_dehydrat-like_sf"/>
</dbReference>
<dbReference type="Gene3D" id="2.40.37.20">
    <property type="entry name" value="D-serine dehydratase-like domain"/>
    <property type="match status" value="1"/>
</dbReference>
<dbReference type="PANTHER" id="PTHR28004:SF2">
    <property type="entry name" value="D-SERINE DEHYDRATASE"/>
    <property type="match status" value="1"/>
</dbReference>
<evidence type="ECO:0000256" key="1">
    <source>
        <dbReference type="ARBA" id="ARBA00005323"/>
    </source>
</evidence>
<dbReference type="AlphaFoldDB" id="A0A517ZID9"/>
<dbReference type="EC" id="4.1.2.42" evidence="4"/>
<dbReference type="Proteomes" id="UP000319383">
    <property type="component" value="Chromosome"/>
</dbReference>
<dbReference type="Pfam" id="PF01168">
    <property type="entry name" value="Ala_racemase_N"/>
    <property type="match status" value="1"/>
</dbReference>
<proteinExistence type="inferred from homology"/>
<sequence length="401" mass="43631">MTCDIAGGVATIEATDTHGPPRNCAYPDIQPEETDVSQHIFGADKFSLDTPILCIDLDVMESNIEKMARYCREHGVDWRPHSKCHKTPAIAMRQIEAGAIGTTCPKTSEAEVMAQGGVRDILIANMVVGERKLERIAAMRRWADPIVACDHYAQVEPLAAVCRRRGVTVRVLIEVNIGLDRVGIRPGSDTLALAQAIDKLEGVELAGIMGYEGHLLTISDLSEKEEKIRTAMKVLVGCAESIRAGGIACDIVSAGGTGSFHITAQCPGITELQAGGGIFMDPFYRNTCQVKDLEYALTVLATVVSRPQLDRAVLDCGRKTMNPDIHMPVLAGDHDAEVVRLSAEHCELKLGDKSRGLQIGDKVELVVGYGDFTTVLHDEFFGFRKNQLETVWPILGRGKLQ</sequence>
<feature type="domain" description="D-serine dehydratase-like" evidence="3">
    <location>
        <begin position="296"/>
        <end position="384"/>
    </location>
</feature>
<reference evidence="4 5" key="1">
    <citation type="submission" date="2019-02" db="EMBL/GenBank/DDBJ databases">
        <title>Deep-cultivation of Planctomycetes and their phenomic and genomic characterization uncovers novel biology.</title>
        <authorList>
            <person name="Wiegand S."/>
            <person name="Jogler M."/>
            <person name="Boedeker C."/>
            <person name="Pinto D."/>
            <person name="Vollmers J."/>
            <person name="Rivas-Marin E."/>
            <person name="Kohn T."/>
            <person name="Peeters S.H."/>
            <person name="Heuer A."/>
            <person name="Rast P."/>
            <person name="Oberbeckmann S."/>
            <person name="Bunk B."/>
            <person name="Jeske O."/>
            <person name="Meyerdierks A."/>
            <person name="Storesund J.E."/>
            <person name="Kallscheuer N."/>
            <person name="Luecker S."/>
            <person name="Lage O.M."/>
            <person name="Pohl T."/>
            <person name="Merkel B.J."/>
            <person name="Hornburger P."/>
            <person name="Mueller R.-W."/>
            <person name="Bruemmer F."/>
            <person name="Labrenz M."/>
            <person name="Spormann A.M."/>
            <person name="Op den Camp H."/>
            <person name="Overmann J."/>
            <person name="Amann R."/>
            <person name="Jetten M.S.M."/>
            <person name="Mascher T."/>
            <person name="Medema M.H."/>
            <person name="Devos D.P."/>
            <person name="Kaster A.-K."/>
            <person name="Ovreas L."/>
            <person name="Rohde M."/>
            <person name="Galperin M.Y."/>
            <person name="Jogler C."/>
        </authorList>
    </citation>
    <scope>NUCLEOTIDE SEQUENCE [LARGE SCALE GENOMIC DNA]</scope>
    <source>
        <strain evidence="4 5">Mal52</strain>
    </source>
</reference>
<keyword evidence="5" id="KW-1185">Reference proteome</keyword>
<dbReference type="Gene3D" id="3.20.20.10">
    <property type="entry name" value="Alanine racemase"/>
    <property type="match status" value="1"/>
</dbReference>
<name>A0A517ZID9_9PLAN</name>
<evidence type="ECO:0000256" key="2">
    <source>
        <dbReference type="ARBA" id="ARBA00023239"/>
    </source>
</evidence>
<dbReference type="EMBL" id="CP036276">
    <property type="protein sequence ID" value="QDU42243.1"/>
    <property type="molecule type" value="Genomic_DNA"/>
</dbReference>
<accession>A0A517ZID9</accession>
<dbReference type="SMART" id="SM01119">
    <property type="entry name" value="D-ser_dehydrat"/>
    <property type="match status" value="1"/>
</dbReference>
<gene>
    <name evidence="4" type="ORF">Mal52_06980</name>
</gene>
<dbReference type="InterPro" id="IPR051466">
    <property type="entry name" value="D-amino_acid_metab_enzyme"/>
</dbReference>
<dbReference type="InterPro" id="IPR001608">
    <property type="entry name" value="Ala_racemase_N"/>
</dbReference>
<dbReference type="InterPro" id="IPR029066">
    <property type="entry name" value="PLP-binding_barrel"/>
</dbReference>
<protein>
    <submittedName>
        <fullName evidence="4">D-threonine aldolase</fullName>
        <ecNumber evidence="4">4.1.2.42</ecNumber>
    </submittedName>
</protein>
<keyword evidence="2 4" id="KW-0456">Lyase</keyword>